<reference evidence="2" key="1">
    <citation type="journal article" date="2020" name="Stud. Mycol.">
        <title>101 Dothideomycetes genomes: a test case for predicting lifestyles and emergence of pathogens.</title>
        <authorList>
            <person name="Haridas S."/>
            <person name="Albert R."/>
            <person name="Binder M."/>
            <person name="Bloem J."/>
            <person name="Labutti K."/>
            <person name="Salamov A."/>
            <person name="Andreopoulos B."/>
            <person name="Baker S."/>
            <person name="Barry K."/>
            <person name="Bills G."/>
            <person name="Bluhm B."/>
            <person name="Cannon C."/>
            <person name="Castanera R."/>
            <person name="Culley D."/>
            <person name="Daum C."/>
            <person name="Ezra D."/>
            <person name="Gonzalez J."/>
            <person name="Henrissat B."/>
            <person name="Kuo A."/>
            <person name="Liang C."/>
            <person name="Lipzen A."/>
            <person name="Lutzoni F."/>
            <person name="Magnuson J."/>
            <person name="Mondo S."/>
            <person name="Nolan M."/>
            <person name="Ohm R."/>
            <person name="Pangilinan J."/>
            <person name="Park H.-J."/>
            <person name="Ramirez L."/>
            <person name="Alfaro M."/>
            <person name="Sun H."/>
            <person name="Tritt A."/>
            <person name="Yoshinaga Y."/>
            <person name="Zwiers L.-H."/>
            <person name="Turgeon B."/>
            <person name="Goodwin S."/>
            <person name="Spatafora J."/>
            <person name="Crous P."/>
            <person name="Grigoriev I."/>
        </authorList>
    </citation>
    <scope>NUCLEOTIDE SEQUENCE</scope>
    <source>
        <strain evidence="2">CBS 627.86</strain>
    </source>
</reference>
<feature type="region of interest" description="Disordered" evidence="1">
    <location>
        <begin position="139"/>
        <end position="166"/>
    </location>
</feature>
<name>A0A6A5ZPP3_9PLEO</name>
<evidence type="ECO:0000256" key="1">
    <source>
        <dbReference type="SAM" id="MobiDB-lite"/>
    </source>
</evidence>
<proteinExistence type="predicted"/>
<dbReference type="AlphaFoldDB" id="A0A6A5ZPP3"/>
<evidence type="ECO:0000313" key="3">
    <source>
        <dbReference type="Proteomes" id="UP000799770"/>
    </source>
</evidence>
<gene>
    <name evidence="2" type="ORF">BDV96DRAFT_217787</name>
</gene>
<dbReference type="Proteomes" id="UP000799770">
    <property type="component" value="Unassembled WGS sequence"/>
</dbReference>
<accession>A0A6A5ZPP3</accession>
<feature type="compositionally biased region" description="Acidic residues" evidence="1">
    <location>
        <begin position="147"/>
        <end position="166"/>
    </location>
</feature>
<evidence type="ECO:0000313" key="2">
    <source>
        <dbReference type="EMBL" id="KAF2121652.1"/>
    </source>
</evidence>
<sequence length="166" mass="19079">MGSRCRCRMMAKPARPNHIMFQRHQPRRGPMLHKIVIQLAPASPTALSTAIMQPNQNPLGASTPRARLPSPSLSEADDCRKRRTPHDDWMIEERKAHVRHVKALGRARAMEEQIFKLHRREKEPPFDFLKVYIPWGSPPFNASPREEAEEADFGSVDDWDNGEEHS</sequence>
<protein>
    <submittedName>
        <fullName evidence="2">Uncharacterized protein</fullName>
    </submittedName>
</protein>
<keyword evidence="3" id="KW-1185">Reference proteome</keyword>
<feature type="compositionally biased region" description="Basic and acidic residues" evidence="1">
    <location>
        <begin position="77"/>
        <end position="86"/>
    </location>
</feature>
<organism evidence="2 3">
    <name type="scientific">Lophiotrema nucula</name>
    <dbReference type="NCBI Taxonomy" id="690887"/>
    <lineage>
        <taxon>Eukaryota</taxon>
        <taxon>Fungi</taxon>
        <taxon>Dikarya</taxon>
        <taxon>Ascomycota</taxon>
        <taxon>Pezizomycotina</taxon>
        <taxon>Dothideomycetes</taxon>
        <taxon>Pleosporomycetidae</taxon>
        <taxon>Pleosporales</taxon>
        <taxon>Lophiotremataceae</taxon>
        <taxon>Lophiotrema</taxon>
    </lineage>
</organism>
<dbReference type="EMBL" id="ML977312">
    <property type="protein sequence ID" value="KAF2121652.1"/>
    <property type="molecule type" value="Genomic_DNA"/>
</dbReference>
<feature type="region of interest" description="Disordered" evidence="1">
    <location>
        <begin position="53"/>
        <end position="86"/>
    </location>
</feature>